<protein>
    <recommendedName>
        <fullName evidence="4">Transmembrane protein</fullName>
    </recommendedName>
</protein>
<dbReference type="RefSeq" id="WP_200522767.1">
    <property type="nucleotide sequence ID" value="NZ_JAEHNZ010000003.1"/>
</dbReference>
<dbReference type="Proteomes" id="UP000614058">
    <property type="component" value="Unassembled WGS sequence"/>
</dbReference>
<keyword evidence="1" id="KW-1133">Transmembrane helix</keyword>
<gene>
    <name evidence="2" type="ORF">JDW22_08920</name>
</gene>
<accession>A0ABS1BTP5</accession>
<evidence type="ECO:0000313" key="3">
    <source>
        <dbReference type="Proteomes" id="UP000614058"/>
    </source>
</evidence>
<evidence type="ECO:0000313" key="2">
    <source>
        <dbReference type="EMBL" id="MBK0396686.1"/>
    </source>
</evidence>
<feature type="transmembrane region" description="Helical" evidence="1">
    <location>
        <begin position="139"/>
        <end position="161"/>
    </location>
</feature>
<keyword evidence="1" id="KW-0812">Transmembrane</keyword>
<comment type="caution">
    <text evidence="2">The sequence shown here is derived from an EMBL/GenBank/DDBJ whole genome shotgun (WGS) entry which is preliminary data.</text>
</comment>
<evidence type="ECO:0000256" key="1">
    <source>
        <dbReference type="SAM" id="Phobius"/>
    </source>
</evidence>
<sequence>MRNDDNYYGYHNDYDSGMLYLMEQPALRPLGDAPVWLKHALLMLGGKLLQWVLATVLMFASIIAMGSALLFALRALGINQAVQQKEMWAWAVVLIVVWFINMLPMVFSAGFVAIAAGVAEDGEFAFRRLFAGFGEQFGQLVKLALFWMLAAFALGILLGIAKPGSSPWVFLPMVLLFLLCNWMVLPLIMLQGVSPLDAIWMSLVGSLKNIVPLAGFVVVMLSLVFGVWMVAMMGFASFARDGFSSVFLLLMLIFYTALFTVFPIISYVSYRNIWTSALLK</sequence>
<name>A0ABS1BTP5_9NEIS</name>
<feature type="transmembrane region" description="Helical" evidence="1">
    <location>
        <begin position="168"/>
        <end position="190"/>
    </location>
</feature>
<proteinExistence type="predicted"/>
<feature type="transmembrane region" description="Helical" evidence="1">
    <location>
        <begin position="88"/>
        <end position="119"/>
    </location>
</feature>
<keyword evidence="1" id="KW-0472">Membrane</keyword>
<dbReference type="EMBL" id="JAEHNZ010000003">
    <property type="protein sequence ID" value="MBK0396686.1"/>
    <property type="molecule type" value="Genomic_DNA"/>
</dbReference>
<keyword evidence="3" id="KW-1185">Reference proteome</keyword>
<feature type="transmembrane region" description="Helical" evidence="1">
    <location>
        <begin position="51"/>
        <end position="76"/>
    </location>
</feature>
<organism evidence="2 3">
    <name type="scientific">Kingella bonacorsii</name>
    <dbReference type="NCBI Taxonomy" id="2796361"/>
    <lineage>
        <taxon>Bacteria</taxon>
        <taxon>Pseudomonadati</taxon>
        <taxon>Pseudomonadota</taxon>
        <taxon>Betaproteobacteria</taxon>
        <taxon>Neisseriales</taxon>
        <taxon>Neisseriaceae</taxon>
        <taxon>Kingella</taxon>
    </lineage>
</organism>
<evidence type="ECO:0008006" key="4">
    <source>
        <dbReference type="Google" id="ProtNLM"/>
    </source>
</evidence>
<feature type="transmembrane region" description="Helical" evidence="1">
    <location>
        <begin position="247"/>
        <end position="270"/>
    </location>
</feature>
<feature type="transmembrane region" description="Helical" evidence="1">
    <location>
        <begin position="210"/>
        <end position="235"/>
    </location>
</feature>
<reference evidence="2 3" key="1">
    <citation type="journal article" date="2021" name="Pathogens">
        <title>Isolation and Characterization of Kingella bonacorsii sp. nov., A Novel Kingella Species Detected in a Stable Periodontitis Subject.</title>
        <authorList>
            <person name="Antezack A."/>
            <person name="Boxberger M."/>
            <person name="Rolland C."/>
            <person name="Monnet-Corti V."/>
            <person name="La Scola B."/>
        </authorList>
    </citation>
    <scope>NUCLEOTIDE SEQUENCE [LARGE SCALE GENOMIC DNA]</scope>
    <source>
        <strain evidence="2 3">Marseille-Q4569</strain>
    </source>
</reference>